<feature type="non-terminal residue" evidence="1">
    <location>
        <position position="1"/>
    </location>
</feature>
<keyword evidence="2" id="KW-1185">Reference proteome</keyword>
<organism evidence="1 2">
    <name type="scientific">Allacma fusca</name>
    <dbReference type="NCBI Taxonomy" id="39272"/>
    <lineage>
        <taxon>Eukaryota</taxon>
        <taxon>Metazoa</taxon>
        <taxon>Ecdysozoa</taxon>
        <taxon>Arthropoda</taxon>
        <taxon>Hexapoda</taxon>
        <taxon>Collembola</taxon>
        <taxon>Symphypleona</taxon>
        <taxon>Sminthuridae</taxon>
        <taxon>Allacma</taxon>
    </lineage>
</organism>
<dbReference type="AlphaFoldDB" id="A0A8J2PR26"/>
<accession>A0A8J2PR26</accession>
<protein>
    <submittedName>
        <fullName evidence="1">Uncharacterized protein</fullName>
    </submittedName>
</protein>
<proteinExistence type="predicted"/>
<dbReference type="OrthoDB" id="3626597at2759"/>
<dbReference type="EMBL" id="CAJVCH010554789">
    <property type="protein sequence ID" value="CAG7830219.1"/>
    <property type="molecule type" value="Genomic_DNA"/>
</dbReference>
<evidence type="ECO:0000313" key="1">
    <source>
        <dbReference type="EMBL" id="CAG7830219.1"/>
    </source>
</evidence>
<reference evidence="1" key="1">
    <citation type="submission" date="2021-06" db="EMBL/GenBank/DDBJ databases">
        <authorList>
            <person name="Hodson N. C."/>
            <person name="Mongue J. A."/>
            <person name="Jaron S. K."/>
        </authorList>
    </citation>
    <scope>NUCLEOTIDE SEQUENCE</scope>
</reference>
<gene>
    <name evidence="1" type="ORF">AFUS01_LOCUS40038</name>
</gene>
<name>A0A8J2PR26_9HEXA</name>
<sequence>MFSPEQQVDLLNKALSSGMKNELYISDVQDLLNVERVGKVRTMGEIDWYDYYQLEDIYAHLDRLAVENPYVEVIKYGQSYESR</sequence>
<comment type="caution">
    <text evidence="1">The sequence shown here is derived from an EMBL/GenBank/DDBJ whole genome shotgun (WGS) entry which is preliminary data.</text>
</comment>
<dbReference type="Proteomes" id="UP000708208">
    <property type="component" value="Unassembled WGS sequence"/>
</dbReference>
<evidence type="ECO:0000313" key="2">
    <source>
        <dbReference type="Proteomes" id="UP000708208"/>
    </source>
</evidence>